<dbReference type="SUPFAM" id="SSF50022">
    <property type="entry name" value="ISP domain"/>
    <property type="match status" value="1"/>
</dbReference>
<evidence type="ECO:0000259" key="8">
    <source>
        <dbReference type="PROSITE" id="PS51296"/>
    </source>
</evidence>
<dbReference type="Pfam" id="PF00355">
    <property type="entry name" value="Rieske"/>
    <property type="match status" value="1"/>
</dbReference>
<keyword evidence="5" id="KW-0408">Iron</keyword>
<feature type="compositionally biased region" description="Basic and acidic residues" evidence="7">
    <location>
        <begin position="412"/>
        <end position="421"/>
    </location>
</feature>
<dbReference type="InterPro" id="IPR017941">
    <property type="entry name" value="Rieske_2Fe-2S"/>
</dbReference>
<dbReference type="CDD" id="cd08882">
    <property type="entry name" value="RHO_alpha_C_MupW-like"/>
    <property type="match status" value="1"/>
</dbReference>
<dbReference type="GO" id="GO:0016491">
    <property type="term" value="F:oxidoreductase activity"/>
    <property type="evidence" value="ECO:0007669"/>
    <property type="project" value="UniProtKB-KW"/>
</dbReference>
<dbReference type="Proteomes" id="UP000612349">
    <property type="component" value="Unassembled WGS sequence"/>
</dbReference>
<keyword evidence="2" id="KW-0001">2Fe-2S</keyword>
<dbReference type="GO" id="GO:0005506">
    <property type="term" value="F:iron ion binding"/>
    <property type="evidence" value="ECO:0007669"/>
    <property type="project" value="InterPro"/>
</dbReference>
<proteinExistence type="predicted"/>
<dbReference type="RefSeq" id="WP_066770622.1">
    <property type="nucleotide sequence ID" value="NZ_BMIP01000009.1"/>
</dbReference>
<sequence>MATKATDRYRAIRFNDRPIKDVMADPESLLLEPGEITADYEGKSDTRLDEIYPDIADYRIVETDRFIGDADKKLEEEKLWSKTWLLAGFASDLQDKGDWFRFDIGPQSLIIVRSAPGEVSAFFNVCKHRGNELVQGDFGKGFDCFTCIVHSWRFNLKGKNVRVTDRESFAKEVLDQDLDLTPVHVREWNGLIFVSMAKTPIPFEEFYAGVMPMMESYRIDEMYVVKELTVEIPANWKTLMTVFNEAYHAHATHPQAKLMMDDHFYQYDFYPNGHNRNLFPLGMVSQRWPDTKHVNVALAFMLEEAGLKASRYRGDATGVRRAIQQGKRENKPFGIDYDGFTDNQITDDWNPTLFPNVTLNMHPEGILVMRFRPHPTDPEKGFWDNIVLTRRLADGKRPPAYMGVDDDADVTGETRPEREFSPFDNPPSSELLIQDLDNMVTLHRGMKSRGLKHIVLSEQERRIQQFLAELDLYLNDKKAGLA</sequence>
<evidence type="ECO:0000313" key="10">
    <source>
        <dbReference type="Proteomes" id="UP000612349"/>
    </source>
</evidence>
<gene>
    <name evidence="9" type="ORF">GCM10010990_33460</name>
</gene>
<evidence type="ECO:0000313" key="9">
    <source>
        <dbReference type="EMBL" id="GGD80869.1"/>
    </source>
</evidence>
<name>A0A917DYZ9_9SPHN</name>
<reference evidence="9" key="1">
    <citation type="journal article" date="2014" name="Int. J. Syst. Evol. Microbiol.">
        <title>Complete genome sequence of Corynebacterium casei LMG S-19264T (=DSM 44701T), isolated from a smear-ripened cheese.</title>
        <authorList>
            <consortium name="US DOE Joint Genome Institute (JGI-PGF)"/>
            <person name="Walter F."/>
            <person name="Albersmeier A."/>
            <person name="Kalinowski J."/>
            <person name="Ruckert C."/>
        </authorList>
    </citation>
    <scope>NUCLEOTIDE SEQUENCE</scope>
    <source>
        <strain evidence="9">CGMCC 1.15360</strain>
    </source>
</reference>
<feature type="region of interest" description="Disordered" evidence="7">
    <location>
        <begin position="398"/>
        <end position="426"/>
    </location>
</feature>
<dbReference type="PANTHER" id="PTHR43756:SF5">
    <property type="entry name" value="CHOLINE MONOOXYGENASE, CHLOROPLASTIC"/>
    <property type="match status" value="1"/>
</dbReference>
<dbReference type="PROSITE" id="PS51296">
    <property type="entry name" value="RIESKE"/>
    <property type="match status" value="1"/>
</dbReference>
<comment type="cofactor">
    <cofactor evidence="1">
        <name>Fe cation</name>
        <dbReference type="ChEBI" id="CHEBI:24875"/>
    </cofactor>
</comment>
<dbReference type="PANTHER" id="PTHR43756">
    <property type="entry name" value="CHOLINE MONOOXYGENASE, CHLOROPLASTIC"/>
    <property type="match status" value="1"/>
</dbReference>
<keyword evidence="4" id="KW-0560">Oxidoreductase</keyword>
<evidence type="ECO:0000256" key="3">
    <source>
        <dbReference type="ARBA" id="ARBA00022723"/>
    </source>
</evidence>
<evidence type="ECO:0000256" key="5">
    <source>
        <dbReference type="ARBA" id="ARBA00023004"/>
    </source>
</evidence>
<dbReference type="CDD" id="cd03469">
    <property type="entry name" value="Rieske_RO_Alpha_N"/>
    <property type="match status" value="1"/>
</dbReference>
<dbReference type="InterPro" id="IPR036922">
    <property type="entry name" value="Rieske_2Fe-2S_sf"/>
</dbReference>
<evidence type="ECO:0000256" key="4">
    <source>
        <dbReference type="ARBA" id="ARBA00023002"/>
    </source>
</evidence>
<dbReference type="InterPro" id="IPR015879">
    <property type="entry name" value="Ring_hydroxy_dOase_asu_C_dom"/>
</dbReference>
<dbReference type="OrthoDB" id="7456916at2"/>
<reference evidence="9" key="2">
    <citation type="submission" date="2020-09" db="EMBL/GenBank/DDBJ databases">
        <authorList>
            <person name="Sun Q."/>
            <person name="Zhou Y."/>
        </authorList>
    </citation>
    <scope>NUCLEOTIDE SEQUENCE</scope>
    <source>
        <strain evidence="9">CGMCC 1.15360</strain>
    </source>
</reference>
<evidence type="ECO:0000256" key="7">
    <source>
        <dbReference type="SAM" id="MobiDB-lite"/>
    </source>
</evidence>
<dbReference type="Pfam" id="PF00848">
    <property type="entry name" value="Ring_hydroxyl_A"/>
    <property type="match status" value="1"/>
</dbReference>
<dbReference type="Gene3D" id="2.102.10.10">
    <property type="entry name" value="Rieske [2Fe-2S] iron-sulphur domain"/>
    <property type="match status" value="1"/>
</dbReference>
<feature type="domain" description="Rieske" evidence="8">
    <location>
        <begin position="84"/>
        <end position="194"/>
    </location>
</feature>
<organism evidence="9 10">
    <name type="scientific">Croceicoccus mobilis</name>
    <dbReference type="NCBI Taxonomy" id="1703339"/>
    <lineage>
        <taxon>Bacteria</taxon>
        <taxon>Pseudomonadati</taxon>
        <taxon>Pseudomonadota</taxon>
        <taxon>Alphaproteobacteria</taxon>
        <taxon>Sphingomonadales</taxon>
        <taxon>Erythrobacteraceae</taxon>
        <taxon>Croceicoccus</taxon>
    </lineage>
</organism>
<evidence type="ECO:0000256" key="6">
    <source>
        <dbReference type="ARBA" id="ARBA00023014"/>
    </source>
</evidence>
<comment type="caution">
    <text evidence="9">The sequence shown here is derived from an EMBL/GenBank/DDBJ whole genome shotgun (WGS) entry which is preliminary data.</text>
</comment>
<keyword evidence="3" id="KW-0479">Metal-binding</keyword>
<keyword evidence="6" id="KW-0411">Iron-sulfur</keyword>
<dbReference type="SUPFAM" id="SSF55961">
    <property type="entry name" value="Bet v1-like"/>
    <property type="match status" value="1"/>
</dbReference>
<dbReference type="AlphaFoldDB" id="A0A917DYZ9"/>
<dbReference type="InterPro" id="IPR001663">
    <property type="entry name" value="Rng_hydr_dOase-A"/>
</dbReference>
<protein>
    <recommendedName>
        <fullName evidence="8">Rieske domain-containing protein</fullName>
    </recommendedName>
</protein>
<keyword evidence="10" id="KW-1185">Reference proteome</keyword>
<dbReference type="PRINTS" id="PR00090">
    <property type="entry name" value="RNGDIOXGNASE"/>
</dbReference>
<accession>A0A917DYZ9</accession>
<dbReference type="Gene3D" id="3.90.380.10">
    <property type="entry name" value="Naphthalene 1,2-dioxygenase Alpha Subunit, Chain A, domain 1"/>
    <property type="match status" value="1"/>
</dbReference>
<dbReference type="EMBL" id="BMIP01000009">
    <property type="protein sequence ID" value="GGD80869.1"/>
    <property type="molecule type" value="Genomic_DNA"/>
</dbReference>
<dbReference type="GO" id="GO:0051537">
    <property type="term" value="F:2 iron, 2 sulfur cluster binding"/>
    <property type="evidence" value="ECO:0007669"/>
    <property type="project" value="UniProtKB-KW"/>
</dbReference>
<evidence type="ECO:0000256" key="1">
    <source>
        <dbReference type="ARBA" id="ARBA00001962"/>
    </source>
</evidence>
<evidence type="ECO:0000256" key="2">
    <source>
        <dbReference type="ARBA" id="ARBA00022714"/>
    </source>
</evidence>